<dbReference type="EC" id="3.1.-.-" evidence="7"/>
<name>A0ABR9AJB5_9BACT</name>
<gene>
    <name evidence="7 8" type="primary">ybeY</name>
    <name evidence="8" type="ORF">IFO69_09070</name>
</gene>
<dbReference type="HAMAP" id="MF_00009">
    <property type="entry name" value="Endoribonucl_YbeY"/>
    <property type="match status" value="1"/>
</dbReference>
<evidence type="ECO:0000256" key="4">
    <source>
        <dbReference type="ARBA" id="ARBA00022759"/>
    </source>
</evidence>
<keyword evidence="6 7" id="KW-0862">Zinc</keyword>
<dbReference type="PANTHER" id="PTHR46986:SF1">
    <property type="entry name" value="ENDORIBONUCLEASE YBEY, CHLOROPLASTIC"/>
    <property type="match status" value="1"/>
</dbReference>
<evidence type="ECO:0000256" key="5">
    <source>
        <dbReference type="ARBA" id="ARBA00022801"/>
    </source>
</evidence>
<keyword evidence="2 7" id="KW-0540">Nuclease</keyword>
<feature type="binding site" evidence="7">
    <location>
        <position position="112"/>
    </location>
    <ligand>
        <name>Zn(2+)</name>
        <dbReference type="ChEBI" id="CHEBI:29105"/>
        <note>catalytic</note>
    </ligand>
</feature>
<dbReference type="Gene3D" id="3.40.390.30">
    <property type="entry name" value="Metalloproteases ('zincins'), catalytic domain"/>
    <property type="match status" value="1"/>
</dbReference>
<feature type="binding site" evidence="7">
    <location>
        <position position="108"/>
    </location>
    <ligand>
        <name>Zn(2+)</name>
        <dbReference type="ChEBI" id="CHEBI:29105"/>
        <note>catalytic</note>
    </ligand>
</feature>
<keyword evidence="4 7" id="KW-0255">Endonuclease</keyword>
<keyword evidence="7" id="KW-0963">Cytoplasm</keyword>
<dbReference type="InterPro" id="IPR023091">
    <property type="entry name" value="MetalPrtase_cat_dom_sf_prd"/>
</dbReference>
<evidence type="ECO:0000256" key="6">
    <source>
        <dbReference type="ARBA" id="ARBA00022833"/>
    </source>
</evidence>
<evidence type="ECO:0000256" key="7">
    <source>
        <dbReference type="HAMAP-Rule" id="MF_00009"/>
    </source>
</evidence>
<evidence type="ECO:0000256" key="2">
    <source>
        <dbReference type="ARBA" id="ARBA00022722"/>
    </source>
</evidence>
<keyword evidence="9" id="KW-1185">Reference proteome</keyword>
<evidence type="ECO:0000256" key="1">
    <source>
        <dbReference type="ARBA" id="ARBA00010875"/>
    </source>
</evidence>
<sequence>MAINFFQEDIIYNLPQKNLTKKWLREVAKREGFIITDLNYIFCSDEYLYKINVDYLDHDTYTDIITFDNSEEENTIEGDIFISIERVKDNAKTENQDFHHEALRVLSHGLLHLCGYKDKSKEEAHLMRQKENASLDSYSELTKQ</sequence>
<evidence type="ECO:0000313" key="8">
    <source>
        <dbReference type="EMBL" id="MBD8488893.1"/>
    </source>
</evidence>
<keyword evidence="7" id="KW-0690">Ribosome biogenesis</keyword>
<keyword evidence="3 7" id="KW-0479">Metal-binding</keyword>
<reference evidence="8 9" key="1">
    <citation type="submission" date="2020-09" db="EMBL/GenBank/DDBJ databases">
        <title>Echinicola sp. CAU 1574 isolated from sand of Sido Beach.</title>
        <authorList>
            <person name="Kim W."/>
        </authorList>
    </citation>
    <scope>NUCLEOTIDE SEQUENCE [LARGE SCALE GENOMIC DNA]</scope>
    <source>
        <strain evidence="8 9">CAU 1574</strain>
    </source>
</reference>
<dbReference type="SUPFAM" id="SSF55486">
    <property type="entry name" value="Metalloproteases ('zincins'), catalytic domain"/>
    <property type="match status" value="1"/>
</dbReference>
<keyword evidence="5 7" id="KW-0378">Hydrolase</keyword>
<dbReference type="NCBIfam" id="TIGR00043">
    <property type="entry name" value="rRNA maturation RNase YbeY"/>
    <property type="match status" value="1"/>
</dbReference>
<protein>
    <recommendedName>
        <fullName evidence="7">Endoribonuclease YbeY</fullName>
        <ecNumber evidence="7">3.1.-.-</ecNumber>
    </recommendedName>
</protein>
<dbReference type="Pfam" id="PF02130">
    <property type="entry name" value="YbeY"/>
    <property type="match status" value="1"/>
</dbReference>
<keyword evidence="7" id="KW-0698">rRNA processing</keyword>
<comment type="function">
    <text evidence="7">Single strand-specific metallo-endoribonuclease involved in late-stage 70S ribosome quality control and in maturation of the 3' terminus of the 16S rRNA.</text>
</comment>
<evidence type="ECO:0000256" key="3">
    <source>
        <dbReference type="ARBA" id="ARBA00022723"/>
    </source>
</evidence>
<comment type="caution">
    <text evidence="8">The sequence shown here is derived from an EMBL/GenBank/DDBJ whole genome shotgun (WGS) entry which is preliminary data.</text>
</comment>
<feature type="binding site" evidence="7">
    <location>
        <position position="118"/>
    </location>
    <ligand>
        <name>Zn(2+)</name>
        <dbReference type="ChEBI" id="CHEBI:29105"/>
        <note>catalytic</note>
    </ligand>
</feature>
<dbReference type="InterPro" id="IPR002036">
    <property type="entry name" value="YbeY"/>
</dbReference>
<comment type="cofactor">
    <cofactor evidence="7">
        <name>Zn(2+)</name>
        <dbReference type="ChEBI" id="CHEBI:29105"/>
    </cofactor>
    <text evidence="7">Binds 1 zinc ion.</text>
</comment>
<comment type="subcellular location">
    <subcellularLocation>
        <location evidence="7">Cytoplasm</location>
    </subcellularLocation>
</comment>
<proteinExistence type="inferred from homology"/>
<dbReference type="EMBL" id="JACYTQ010000002">
    <property type="protein sequence ID" value="MBD8488893.1"/>
    <property type="molecule type" value="Genomic_DNA"/>
</dbReference>
<dbReference type="RefSeq" id="WP_192009740.1">
    <property type="nucleotide sequence ID" value="NZ_JACYTQ010000002.1"/>
</dbReference>
<organism evidence="8 9">
    <name type="scientific">Echinicola arenosa</name>
    <dbReference type="NCBI Taxonomy" id="2774144"/>
    <lineage>
        <taxon>Bacteria</taxon>
        <taxon>Pseudomonadati</taxon>
        <taxon>Bacteroidota</taxon>
        <taxon>Cytophagia</taxon>
        <taxon>Cytophagales</taxon>
        <taxon>Cyclobacteriaceae</taxon>
        <taxon>Echinicola</taxon>
    </lineage>
</organism>
<dbReference type="PANTHER" id="PTHR46986">
    <property type="entry name" value="ENDORIBONUCLEASE YBEY, CHLOROPLASTIC"/>
    <property type="match status" value="1"/>
</dbReference>
<dbReference type="Proteomes" id="UP000647133">
    <property type="component" value="Unassembled WGS sequence"/>
</dbReference>
<accession>A0ABR9AJB5</accession>
<comment type="similarity">
    <text evidence="1 7">Belongs to the endoribonuclease YbeY family.</text>
</comment>
<evidence type="ECO:0000313" key="9">
    <source>
        <dbReference type="Proteomes" id="UP000647133"/>
    </source>
</evidence>